<accession>A0A916WUR5</accession>
<keyword evidence="2" id="KW-1185">Reference proteome</keyword>
<protein>
    <submittedName>
        <fullName evidence="1">Uncharacterized protein</fullName>
    </submittedName>
</protein>
<gene>
    <name evidence="1" type="ORF">GCM10011492_22870</name>
</gene>
<dbReference type="EMBL" id="BMHI01000003">
    <property type="protein sequence ID" value="GGB31649.1"/>
    <property type="molecule type" value="Genomic_DNA"/>
</dbReference>
<dbReference type="Proteomes" id="UP000636793">
    <property type="component" value="Unassembled WGS sequence"/>
</dbReference>
<proteinExistence type="predicted"/>
<evidence type="ECO:0000313" key="1">
    <source>
        <dbReference type="EMBL" id="GGB31649.1"/>
    </source>
</evidence>
<comment type="caution">
    <text evidence="1">The sequence shown here is derived from an EMBL/GenBank/DDBJ whole genome shotgun (WGS) entry which is preliminary data.</text>
</comment>
<sequence length="342" mass="38099">MLLPALTPRPVTMLRIYLDQFAWIGLSRAAQKRPDGAKYAPALEMCRAARQIGLASFPLDLYRYWETAKNSNDGSRNRLVDLLIELSDFDSMAMPQVILDYEIDLALSVRFGRPIAPSPPRVFGRGIAHMSNGRVTDTARPGAAATSSSSDLRIPVDRALEEALLRAGPKEHARSGAPIDIINWGDLYAQQEVRAAQDIANRKVRREDLLAAVVHTDYQDLVGVVKDRMGAAGISPEEVVETLGDKGLLQFVYGLPTRRVANQLRVSKHIHPPQQQKWKPSDFVDVIALPAPVVYCDVVFTEHEWVRALTRDKTDLVHKRFDTTLIHEPDQLTDLLGRATLG</sequence>
<reference evidence="1" key="1">
    <citation type="journal article" date="2014" name="Int. J. Syst. Evol. Microbiol.">
        <title>Complete genome sequence of Corynebacterium casei LMG S-19264T (=DSM 44701T), isolated from a smear-ripened cheese.</title>
        <authorList>
            <consortium name="US DOE Joint Genome Institute (JGI-PGF)"/>
            <person name="Walter F."/>
            <person name="Albersmeier A."/>
            <person name="Kalinowski J."/>
            <person name="Ruckert C."/>
        </authorList>
    </citation>
    <scope>NUCLEOTIDE SEQUENCE</scope>
    <source>
        <strain evidence="1">CGMCC 1.15085</strain>
    </source>
</reference>
<dbReference type="AlphaFoldDB" id="A0A916WUR5"/>
<organism evidence="1 2">
    <name type="scientific">Flexivirga endophytica</name>
    <dbReference type="NCBI Taxonomy" id="1849103"/>
    <lineage>
        <taxon>Bacteria</taxon>
        <taxon>Bacillati</taxon>
        <taxon>Actinomycetota</taxon>
        <taxon>Actinomycetes</taxon>
        <taxon>Micrococcales</taxon>
        <taxon>Dermacoccaceae</taxon>
        <taxon>Flexivirga</taxon>
    </lineage>
</organism>
<evidence type="ECO:0000313" key="2">
    <source>
        <dbReference type="Proteomes" id="UP000636793"/>
    </source>
</evidence>
<reference evidence="1" key="2">
    <citation type="submission" date="2020-09" db="EMBL/GenBank/DDBJ databases">
        <authorList>
            <person name="Sun Q."/>
            <person name="Zhou Y."/>
        </authorList>
    </citation>
    <scope>NUCLEOTIDE SEQUENCE</scope>
    <source>
        <strain evidence="1">CGMCC 1.15085</strain>
    </source>
</reference>
<name>A0A916WUR5_9MICO</name>